<feature type="region of interest" description="Disordered" evidence="1">
    <location>
        <begin position="64"/>
        <end position="84"/>
    </location>
</feature>
<name>A0A5B7IDQ9_PORTR</name>
<accession>A0A5B7IDQ9</accession>
<protein>
    <submittedName>
        <fullName evidence="2">Uncharacterized protein</fullName>
    </submittedName>
</protein>
<comment type="caution">
    <text evidence="2">The sequence shown here is derived from an EMBL/GenBank/DDBJ whole genome shotgun (WGS) entry which is preliminary data.</text>
</comment>
<evidence type="ECO:0000313" key="3">
    <source>
        <dbReference type="Proteomes" id="UP000324222"/>
    </source>
</evidence>
<proteinExistence type="predicted"/>
<gene>
    <name evidence="2" type="ORF">E2C01_073519</name>
</gene>
<dbReference type="AlphaFoldDB" id="A0A5B7IDQ9"/>
<feature type="region of interest" description="Disordered" evidence="1">
    <location>
        <begin position="111"/>
        <end position="131"/>
    </location>
</feature>
<feature type="compositionally biased region" description="Basic and acidic residues" evidence="1">
    <location>
        <begin position="64"/>
        <end position="74"/>
    </location>
</feature>
<evidence type="ECO:0000256" key="1">
    <source>
        <dbReference type="SAM" id="MobiDB-lite"/>
    </source>
</evidence>
<organism evidence="2 3">
    <name type="scientific">Portunus trituberculatus</name>
    <name type="common">Swimming crab</name>
    <name type="synonym">Neptunus trituberculatus</name>
    <dbReference type="NCBI Taxonomy" id="210409"/>
    <lineage>
        <taxon>Eukaryota</taxon>
        <taxon>Metazoa</taxon>
        <taxon>Ecdysozoa</taxon>
        <taxon>Arthropoda</taxon>
        <taxon>Crustacea</taxon>
        <taxon>Multicrustacea</taxon>
        <taxon>Malacostraca</taxon>
        <taxon>Eumalacostraca</taxon>
        <taxon>Eucarida</taxon>
        <taxon>Decapoda</taxon>
        <taxon>Pleocyemata</taxon>
        <taxon>Brachyura</taxon>
        <taxon>Eubrachyura</taxon>
        <taxon>Portunoidea</taxon>
        <taxon>Portunidae</taxon>
        <taxon>Portuninae</taxon>
        <taxon>Portunus</taxon>
    </lineage>
</organism>
<dbReference type="EMBL" id="VSRR010049985">
    <property type="protein sequence ID" value="MPC79008.1"/>
    <property type="molecule type" value="Genomic_DNA"/>
</dbReference>
<evidence type="ECO:0000313" key="2">
    <source>
        <dbReference type="EMBL" id="MPC79008.1"/>
    </source>
</evidence>
<keyword evidence="3" id="KW-1185">Reference proteome</keyword>
<reference evidence="2 3" key="1">
    <citation type="submission" date="2019-05" db="EMBL/GenBank/DDBJ databases">
        <title>Another draft genome of Portunus trituberculatus and its Hox gene families provides insights of decapod evolution.</title>
        <authorList>
            <person name="Jeong J.-H."/>
            <person name="Song I."/>
            <person name="Kim S."/>
            <person name="Choi T."/>
            <person name="Kim D."/>
            <person name="Ryu S."/>
            <person name="Kim W."/>
        </authorList>
    </citation>
    <scope>NUCLEOTIDE SEQUENCE [LARGE SCALE GENOMIC DNA]</scope>
    <source>
        <tissue evidence="2">Muscle</tissue>
    </source>
</reference>
<sequence length="131" mass="14371">MLWWRSAGYNGHYNGVEDAVDLHGVLSCLHMLLTPGKPIDPEVTGSSRNVLHVRRIFVFERPQDPSVKAGEKERRKGGKTGDLSDTKRLWTAVCDPLKLAALDWPAAAALGSASMRRHSQANPSEPRVGMA</sequence>
<dbReference type="Proteomes" id="UP000324222">
    <property type="component" value="Unassembled WGS sequence"/>
</dbReference>